<dbReference type="STRING" id="41427.A0A182JJI1"/>
<protein>
    <submittedName>
        <fullName evidence="3">Uncharacterized protein</fullName>
    </submittedName>
</protein>
<evidence type="ECO:0000313" key="3">
    <source>
        <dbReference type="EnsemblMetazoa" id="AATE019236-PA.1"/>
    </source>
</evidence>
<feature type="region of interest" description="Disordered" evidence="1">
    <location>
        <begin position="29"/>
        <end position="49"/>
    </location>
</feature>
<evidence type="ECO:0000256" key="2">
    <source>
        <dbReference type="SAM" id="SignalP"/>
    </source>
</evidence>
<feature type="compositionally biased region" description="Basic residues" evidence="1">
    <location>
        <begin position="402"/>
        <end position="412"/>
    </location>
</feature>
<name>A0A182JJI1_ANOAO</name>
<dbReference type="AlphaFoldDB" id="A0A182JJI1"/>
<accession>A0A182JJI1</accession>
<keyword evidence="2" id="KW-0732">Signal</keyword>
<reference evidence="3" key="1">
    <citation type="submission" date="2022-08" db="UniProtKB">
        <authorList>
            <consortium name="EnsemblMetazoa"/>
        </authorList>
    </citation>
    <scope>IDENTIFICATION</scope>
    <source>
        <strain evidence="3">EBRO</strain>
    </source>
</reference>
<dbReference type="EnsemblMetazoa" id="AATE019236-RA">
    <property type="protein sequence ID" value="AATE019236-PA.1"/>
    <property type="gene ID" value="AATE019236"/>
</dbReference>
<feature type="region of interest" description="Disordered" evidence="1">
    <location>
        <begin position="396"/>
        <end position="450"/>
    </location>
</feature>
<feature type="chain" id="PRO_5043960503" evidence="2">
    <location>
        <begin position="23"/>
        <end position="450"/>
    </location>
</feature>
<evidence type="ECO:0000256" key="1">
    <source>
        <dbReference type="SAM" id="MobiDB-lite"/>
    </source>
</evidence>
<sequence length="450" mass="44630">MLIAHWSFSFLFLFGYHHLRLSFTAQRTSSSSSSSSSIQTQKSHSKRHASQLMASSMMIEISKENAIQWDHPVVGAGGGPGGVIGAVGSSVAVAVAVGAAGVVGGDPDSAILLAGNGGPPGNHGPMAVPITASTAVASGTGGRQFLKGASVVTLKTAHGAGGGKISRKGGGFVKKKQKVLCDVGGSGSTGTGGVGVGGPGGGNGGKKIPEQLQVLRSTKEQTVPRKKIKVSPQTIVERSGLELCFKGGLGAGSLPNFLTAVPSALGELPLAGGGGGKKVSKSESKLLDVVVMNDMMQCDDSFDAAPCCSYSSASGAIVTTAPGAISKLISTYTQAENVVVPCSAGIGELPAVVMGGTGASIDAGGAGILECIAAASGSAGGSSSGDSSGGGGGVVKFGKASLKPKQKTKLAKSTKSSGVDASKKLLKKKRSLKTDTSLKRKKTRVKPALT</sequence>
<organism evidence="3">
    <name type="scientific">Anopheles atroparvus</name>
    <name type="common">European mosquito</name>
    <dbReference type="NCBI Taxonomy" id="41427"/>
    <lineage>
        <taxon>Eukaryota</taxon>
        <taxon>Metazoa</taxon>
        <taxon>Ecdysozoa</taxon>
        <taxon>Arthropoda</taxon>
        <taxon>Hexapoda</taxon>
        <taxon>Insecta</taxon>
        <taxon>Pterygota</taxon>
        <taxon>Neoptera</taxon>
        <taxon>Endopterygota</taxon>
        <taxon>Diptera</taxon>
        <taxon>Nematocera</taxon>
        <taxon>Culicoidea</taxon>
        <taxon>Culicidae</taxon>
        <taxon>Anophelinae</taxon>
        <taxon>Anopheles</taxon>
    </lineage>
</organism>
<dbReference type="VEuPathDB" id="VectorBase:AATE019236"/>
<proteinExistence type="predicted"/>
<feature type="compositionally biased region" description="Basic residues" evidence="1">
    <location>
        <begin position="439"/>
        <end position="450"/>
    </location>
</feature>
<feature type="signal peptide" evidence="2">
    <location>
        <begin position="1"/>
        <end position="22"/>
    </location>
</feature>